<feature type="compositionally biased region" description="Basic and acidic residues" evidence="1">
    <location>
        <begin position="196"/>
        <end position="209"/>
    </location>
</feature>
<dbReference type="AlphaFoldDB" id="A0AA40KPZ3"/>
<proteinExistence type="predicted"/>
<keyword evidence="3" id="KW-1185">Reference proteome</keyword>
<comment type="caution">
    <text evidence="2">The sequence shown here is derived from an EMBL/GenBank/DDBJ whole genome shotgun (WGS) entry which is preliminary data.</text>
</comment>
<feature type="compositionally biased region" description="Basic residues" evidence="1">
    <location>
        <begin position="165"/>
        <end position="195"/>
    </location>
</feature>
<evidence type="ECO:0000313" key="2">
    <source>
        <dbReference type="EMBL" id="KAK1128354.1"/>
    </source>
</evidence>
<evidence type="ECO:0000313" key="3">
    <source>
        <dbReference type="Proteomes" id="UP001177670"/>
    </source>
</evidence>
<sequence>MRNGGEGRTLKPCCDAALASSRNTPEILTCKKHPLAKNLLGSLLDHIDFELGNHNQIHISGCTWSNSSIMRQRKIVKCRKERWRDLDYAERTLVALLGHVRQAEEQRLVRVILLPRAWGVGTKGQEEEEEEEEEEEVAGAEEKIEDEVAEKGKQVARTKTNNERNKKKKKKKKKGRRRRRRRRSNGGGSRGRKKTEKLEEEKEEEAERR</sequence>
<feature type="compositionally biased region" description="Acidic residues" evidence="1">
    <location>
        <begin position="126"/>
        <end position="148"/>
    </location>
</feature>
<organism evidence="2 3">
    <name type="scientific">Melipona bicolor</name>
    <dbReference type="NCBI Taxonomy" id="60889"/>
    <lineage>
        <taxon>Eukaryota</taxon>
        <taxon>Metazoa</taxon>
        <taxon>Ecdysozoa</taxon>
        <taxon>Arthropoda</taxon>
        <taxon>Hexapoda</taxon>
        <taxon>Insecta</taxon>
        <taxon>Pterygota</taxon>
        <taxon>Neoptera</taxon>
        <taxon>Endopterygota</taxon>
        <taxon>Hymenoptera</taxon>
        <taxon>Apocrita</taxon>
        <taxon>Aculeata</taxon>
        <taxon>Apoidea</taxon>
        <taxon>Anthophila</taxon>
        <taxon>Apidae</taxon>
        <taxon>Melipona</taxon>
    </lineage>
</organism>
<gene>
    <name evidence="2" type="ORF">K0M31_002818</name>
</gene>
<dbReference type="EMBL" id="JAHYIQ010000010">
    <property type="protein sequence ID" value="KAK1128354.1"/>
    <property type="molecule type" value="Genomic_DNA"/>
</dbReference>
<reference evidence="2" key="1">
    <citation type="submission" date="2021-10" db="EMBL/GenBank/DDBJ databases">
        <title>Melipona bicolor Genome sequencing and assembly.</title>
        <authorList>
            <person name="Araujo N.S."/>
            <person name="Arias M.C."/>
        </authorList>
    </citation>
    <scope>NUCLEOTIDE SEQUENCE</scope>
    <source>
        <strain evidence="2">USP_2M_L1-L4_2017</strain>
        <tissue evidence="2">Whole body</tissue>
    </source>
</reference>
<evidence type="ECO:0000256" key="1">
    <source>
        <dbReference type="SAM" id="MobiDB-lite"/>
    </source>
</evidence>
<dbReference type="Proteomes" id="UP001177670">
    <property type="component" value="Unassembled WGS sequence"/>
</dbReference>
<accession>A0AA40KPZ3</accession>
<protein>
    <submittedName>
        <fullName evidence="2">Uncharacterized protein</fullName>
    </submittedName>
</protein>
<name>A0AA40KPZ3_9HYME</name>
<feature type="region of interest" description="Disordered" evidence="1">
    <location>
        <begin position="122"/>
        <end position="209"/>
    </location>
</feature>